<comment type="caution">
    <text evidence="1">The sequence shown here is derived from an EMBL/GenBank/DDBJ whole genome shotgun (WGS) entry which is preliminary data.</text>
</comment>
<name>A0A0V0R1D6_PSEPJ</name>
<evidence type="ECO:0000313" key="1">
    <source>
        <dbReference type="EMBL" id="KRX08299.1"/>
    </source>
</evidence>
<reference evidence="1 2" key="1">
    <citation type="journal article" date="2015" name="Sci. Rep.">
        <title>Genome of the facultative scuticociliatosis pathogen Pseudocohnilembus persalinus provides insight into its virulence through horizontal gene transfer.</title>
        <authorList>
            <person name="Xiong J."/>
            <person name="Wang G."/>
            <person name="Cheng J."/>
            <person name="Tian M."/>
            <person name="Pan X."/>
            <person name="Warren A."/>
            <person name="Jiang C."/>
            <person name="Yuan D."/>
            <person name="Miao W."/>
        </authorList>
    </citation>
    <scope>NUCLEOTIDE SEQUENCE [LARGE SCALE GENOMIC DNA]</scope>
    <source>
        <strain evidence="1">36N120E</strain>
    </source>
</reference>
<organism evidence="1 2">
    <name type="scientific">Pseudocohnilembus persalinus</name>
    <name type="common">Ciliate</name>
    <dbReference type="NCBI Taxonomy" id="266149"/>
    <lineage>
        <taxon>Eukaryota</taxon>
        <taxon>Sar</taxon>
        <taxon>Alveolata</taxon>
        <taxon>Ciliophora</taxon>
        <taxon>Intramacronucleata</taxon>
        <taxon>Oligohymenophorea</taxon>
        <taxon>Scuticociliatia</taxon>
        <taxon>Philasterida</taxon>
        <taxon>Pseudocohnilembidae</taxon>
        <taxon>Pseudocohnilembus</taxon>
    </lineage>
</organism>
<accession>A0A0V0R1D6</accession>
<evidence type="ECO:0000313" key="2">
    <source>
        <dbReference type="Proteomes" id="UP000054937"/>
    </source>
</evidence>
<sequence length="353" mass="42613">MQNNLNKFENNDFQQRNKEEHIVSFKNKIQKMMPFLTIGEINEYIENYQDNITVYGFDIKEEKEKILVYFMKKQSYLNKIINEIEQKSCFHHQNEHNLQIKTNLQQDIDNKLEDKKMENQQSNIQQNGANENDNQNLNQNQTLQKNIQEQQKNKIPKTNEQRQKKVNQILKEAQEEYKQKNKFQFEQQQIQVFRESKVTKALEKYVYQQKIAANNNALNEGFEAVKNKIIETLQFLQKKQEEKQSISQENSYLPLQDQAVIFDTNGDFFCQCKRGSEKHNRLIQILKYLFTKILPFDLSDVNEDFYVFSIKQKIIDMFIKDLKNDKEENELNDFVIDKINNFIWFYQEQFKFI</sequence>
<proteinExistence type="predicted"/>
<gene>
    <name evidence="1" type="ORF">PPERSA_01760</name>
</gene>
<dbReference type="Proteomes" id="UP000054937">
    <property type="component" value="Unassembled WGS sequence"/>
</dbReference>
<keyword evidence="2" id="KW-1185">Reference proteome</keyword>
<dbReference type="AlphaFoldDB" id="A0A0V0R1D6"/>
<dbReference type="InParanoid" id="A0A0V0R1D6"/>
<dbReference type="EMBL" id="LDAU01000066">
    <property type="protein sequence ID" value="KRX08299.1"/>
    <property type="molecule type" value="Genomic_DNA"/>
</dbReference>
<protein>
    <submittedName>
        <fullName evidence="1">Uncharacterized protein</fullName>
    </submittedName>
</protein>